<keyword evidence="5" id="KW-0808">Transferase</keyword>
<evidence type="ECO:0000256" key="2">
    <source>
        <dbReference type="ARBA" id="ARBA00007441"/>
    </source>
</evidence>
<comment type="cofactor">
    <cofactor evidence="1">
        <name>pyridoxal 5'-phosphate</name>
        <dbReference type="ChEBI" id="CHEBI:597326"/>
    </cofactor>
</comment>
<proteinExistence type="inferred from homology"/>
<feature type="domain" description="Aminotransferase class I/classII large" evidence="7">
    <location>
        <begin position="61"/>
        <end position="376"/>
    </location>
</feature>
<dbReference type="AlphaFoldDB" id="A0A1W6JYM5"/>
<comment type="similarity">
    <text evidence="2">Belongs to the class-I pyridoxal-phosphate-dependent aminotransferase family.</text>
</comment>
<evidence type="ECO:0000256" key="6">
    <source>
        <dbReference type="ARBA" id="ARBA00022898"/>
    </source>
</evidence>
<dbReference type="EMBL" id="CP020477">
    <property type="protein sequence ID" value="ARM75376.1"/>
    <property type="molecule type" value="Genomic_DNA"/>
</dbReference>
<dbReference type="Pfam" id="PF00155">
    <property type="entry name" value="Aminotran_1_2"/>
    <property type="match status" value="1"/>
</dbReference>
<dbReference type="STRING" id="282676.B6F84_04600"/>
<protein>
    <recommendedName>
        <fullName evidence="7">Aminotransferase class I/classII large domain-containing protein</fullName>
    </recommendedName>
</protein>
<dbReference type="InterPro" id="IPR015421">
    <property type="entry name" value="PyrdxlP-dep_Trfase_major"/>
</dbReference>
<comment type="subunit">
    <text evidence="3">Homodimer.</text>
</comment>
<dbReference type="GO" id="GO:1901605">
    <property type="term" value="P:alpha-amino acid metabolic process"/>
    <property type="evidence" value="ECO:0007669"/>
    <property type="project" value="TreeGrafter"/>
</dbReference>
<dbReference type="InterPro" id="IPR050859">
    <property type="entry name" value="Class-I_PLP-dep_aminotransf"/>
</dbReference>
<dbReference type="InterPro" id="IPR015424">
    <property type="entry name" value="PyrdxlP-dep_Trfase"/>
</dbReference>
<evidence type="ECO:0000313" key="9">
    <source>
        <dbReference type="Proteomes" id="UP000193404"/>
    </source>
</evidence>
<evidence type="ECO:0000256" key="3">
    <source>
        <dbReference type="ARBA" id="ARBA00011738"/>
    </source>
</evidence>
<dbReference type="Gene3D" id="3.40.640.10">
    <property type="entry name" value="Type I PLP-dependent aspartate aminotransferase-like (Major domain)"/>
    <property type="match status" value="1"/>
</dbReference>
<reference evidence="8 9" key="1">
    <citation type="submission" date="2017-03" db="EMBL/GenBank/DDBJ databases">
        <title>Sulfur activation and transportation mechanism of thermophilic Archaea Acidianus manzaensis YN-25.</title>
        <authorList>
            <person name="Ma Y."/>
            <person name="Yang Y."/>
            <person name="Xia J."/>
        </authorList>
    </citation>
    <scope>NUCLEOTIDE SEQUENCE [LARGE SCALE GENOMIC DNA]</scope>
    <source>
        <strain evidence="8 9">YN-25</strain>
    </source>
</reference>
<name>A0A1W6JYM5_9CREN</name>
<gene>
    <name evidence="8" type="ORF">B6F84_04600</name>
</gene>
<evidence type="ECO:0000259" key="7">
    <source>
        <dbReference type="Pfam" id="PF00155"/>
    </source>
</evidence>
<dbReference type="PANTHER" id="PTHR42790">
    <property type="entry name" value="AMINOTRANSFERASE"/>
    <property type="match status" value="1"/>
</dbReference>
<accession>A0A1W6JYM5</accession>
<dbReference type="InterPro" id="IPR015422">
    <property type="entry name" value="PyrdxlP-dep_Trfase_small"/>
</dbReference>
<dbReference type="PANTHER" id="PTHR42790:SF19">
    <property type="entry name" value="KYNURENINE_ALPHA-AMINOADIPATE AMINOTRANSFERASE, MITOCHONDRIAL"/>
    <property type="match status" value="1"/>
</dbReference>
<dbReference type="FunFam" id="3.40.640.10:FF:000053">
    <property type="entry name" value="Aminotransferase, class I"/>
    <property type="match status" value="1"/>
</dbReference>
<dbReference type="GO" id="GO:0008483">
    <property type="term" value="F:transaminase activity"/>
    <property type="evidence" value="ECO:0007669"/>
    <property type="project" value="UniProtKB-KW"/>
</dbReference>
<dbReference type="CDD" id="cd00609">
    <property type="entry name" value="AAT_like"/>
    <property type="match status" value="1"/>
</dbReference>
<dbReference type="GO" id="GO:0030170">
    <property type="term" value="F:pyridoxal phosphate binding"/>
    <property type="evidence" value="ECO:0007669"/>
    <property type="project" value="InterPro"/>
</dbReference>
<keyword evidence="6" id="KW-0663">Pyridoxal phosphate</keyword>
<organism evidence="8 9">
    <name type="scientific">Acidianus manzaensis</name>
    <dbReference type="NCBI Taxonomy" id="282676"/>
    <lineage>
        <taxon>Archaea</taxon>
        <taxon>Thermoproteota</taxon>
        <taxon>Thermoprotei</taxon>
        <taxon>Sulfolobales</taxon>
        <taxon>Sulfolobaceae</taxon>
        <taxon>Acidianus</taxon>
    </lineage>
</organism>
<evidence type="ECO:0000256" key="1">
    <source>
        <dbReference type="ARBA" id="ARBA00001933"/>
    </source>
</evidence>
<dbReference type="SUPFAM" id="SSF53383">
    <property type="entry name" value="PLP-dependent transferases"/>
    <property type="match status" value="1"/>
</dbReference>
<evidence type="ECO:0000313" key="8">
    <source>
        <dbReference type="EMBL" id="ARM75376.1"/>
    </source>
</evidence>
<dbReference type="InterPro" id="IPR004839">
    <property type="entry name" value="Aminotransferase_I/II_large"/>
</dbReference>
<dbReference type="Proteomes" id="UP000193404">
    <property type="component" value="Chromosome"/>
</dbReference>
<evidence type="ECO:0000256" key="5">
    <source>
        <dbReference type="ARBA" id="ARBA00022679"/>
    </source>
</evidence>
<dbReference type="KEGG" id="aman:B6F84_04600"/>
<sequence>MILLYNLFSKYADNLKLSELLRYFKIISKNPNIINFVNGLPDPRTVPINEITEITNQIIKEYSVRAFQYSITCGIKELKDQILEFVKNRGIYDISENNICITVGSQEALYMLFSIFINPGDNIAIENPTYISALETLRTLNPNFNGINITPKGYEIDDLRKSNAKLLYTVPSAQNPSGYTLNINERKKIIEIAHENNTIIIEDDTYGFLLFDDYVPAIKALDDEDKVIYVGSMSKVFSSGLRIGWIIANEKVIEKIEALKQNINAHSPTLNQLITAEAIRTGIIDKNIAYTKSLYKMKSNLMKNEIIKNLGDKVDFISPTGGMFFFLWTKNLDTEKLLEKAIKNNVAYLPGKYFYHDLSGYNTIRLSYSYPRENEIIEGIKRLGEIIS</sequence>
<evidence type="ECO:0000256" key="4">
    <source>
        <dbReference type="ARBA" id="ARBA00022576"/>
    </source>
</evidence>
<dbReference type="Gene3D" id="3.90.1150.10">
    <property type="entry name" value="Aspartate Aminotransferase, domain 1"/>
    <property type="match status" value="1"/>
</dbReference>
<keyword evidence="9" id="KW-1185">Reference proteome</keyword>
<keyword evidence="4" id="KW-0032">Aminotransferase</keyword>